<dbReference type="SUPFAM" id="SSF55298">
    <property type="entry name" value="YjgF-like"/>
    <property type="match status" value="1"/>
</dbReference>
<dbReference type="Pfam" id="PF01042">
    <property type="entry name" value="Ribonuc_L-PSP"/>
    <property type="match status" value="1"/>
</dbReference>
<dbReference type="NCBIfam" id="TIGR00004">
    <property type="entry name" value="Rid family detoxifying hydrolase"/>
    <property type="match status" value="1"/>
</dbReference>
<proteinExistence type="inferred from homology"/>
<dbReference type="PANTHER" id="PTHR11803">
    <property type="entry name" value="2-IMINOBUTANOATE/2-IMINOPROPANOATE DEAMINASE RIDA"/>
    <property type="match status" value="1"/>
</dbReference>
<dbReference type="FunFam" id="3.30.1330.40:FF:000001">
    <property type="entry name" value="L-PSP family endoribonuclease"/>
    <property type="match status" value="1"/>
</dbReference>
<dbReference type="PANTHER" id="PTHR11803:SF39">
    <property type="entry name" value="2-IMINOBUTANOATE_2-IMINOPROPANOATE DEAMINASE"/>
    <property type="match status" value="1"/>
</dbReference>
<gene>
    <name evidence="2" type="ORF">PMAYCL1PPCAC_19483</name>
</gene>
<name>A0AAN5I2A8_9BILA</name>
<dbReference type="InterPro" id="IPR006056">
    <property type="entry name" value="RidA"/>
</dbReference>
<feature type="non-terminal residue" evidence="2">
    <location>
        <position position="110"/>
    </location>
</feature>
<keyword evidence="3" id="KW-1185">Reference proteome</keyword>
<dbReference type="GO" id="GO:0019239">
    <property type="term" value="F:deaminase activity"/>
    <property type="evidence" value="ECO:0007669"/>
    <property type="project" value="TreeGrafter"/>
</dbReference>
<protein>
    <submittedName>
        <fullName evidence="2">Uncharacterized protein</fullName>
    </submittedName>
</protein>
<organism evidence="2 3">
    <name type="scientific">Pristionchus mayeri</name>
    <dbReference type="NCBI Taxonomy" id="1317129"/>
    <lineage>
        <taxon>Eukaryota</taxon>
        <taxon>Metazoa</taxon>
        <taxon>Ecdysozoa</taxon>
        <taxon>Nematoda</taxon>
        <taxon>Chromadorea</taxon>
        <taxon>Rhabditida</taxon>
        <taxon>Rhabditina</taxon>
        <taxon>Diplogasteromorpha</taxon>
        <taxon>Diplogasteroidea</taxon>
        <taxon>Neodiplogasteridae</taxon>
        <taxon>Pristionchus</taxon>
    </lineage>
</organism>
<dbReference type="Proteomes" id="UP001328107">
    <property type="component" value="Unassembled WGS sequence"/>
</dbReference>
<dbReference type="InterPro" id="IPR035959">
    <property type="entry name" value="RutC-like_sf"/>
</dbReference>
<reference evidence="3" key="1">
    <citation type="submission" date="2022-10" db="EMBL/GenBank/DDBJ databases">
        <title>Genome assembly of Pristionchus species.</title>
        <authorList>
            <person name="Yoshida K."/>
            <person name="Sommer R.J."/>
        </authorList>
    </citation>
    <scope>NUCLEOTIDE SEQUENCE [LARGE SCALE GENOMIC DNA]</scope>
    <source>
        <strain evidence="3">RS5460</strain>
    </source>
</reference>
<comment type="caution">
    <text evidence="2">The sequence shown here is derived from an EMBL/GenBank/DDBJ whole genome shotgun (WGS) entry which is preliminary data.</text>
</comment>
<feature type="non-terminal residue" evidence="2">
    <location>
        <position position="1"/>
    </location>
</feature>
<dbReference type="CDD" id="cd00448">
    <property type="entry name" value="YjgF_YER057c_UK114_family"/>
    <property type="match status" value="1"/>
</dbReference>
<dbReference type="EMBL" id="BTRK01000004">
    <property type="protein sequence ID" value="GMR49288.1"/>
    <property type="molecule type" value="Genomic_DNA"/>
</dbReference>
<dbReference type="AlphaFoldDB" id="A0AAN5I2A8"/>
<dbReference type="InterPro" id="IPR006175">
    <property type="entry name" value="YjgF/YER057c/UK114"/>
</dbReference>
<evidence type="ECO:0000313" key="3">
    <source>
        <dbReference type="Proteomes" id="UP001328107"/>
    </source>
</evidence>
<sequence>SQAVRVGNMIYLAGMTGHAPGMLELPEGVEAQAHQALKSIGAVLKAAGVGYGNVVKTTVLLTSIDDLATVNNVYKQYFVENFPARTAFQVVNLPFKALVEIEAVASAGDA</sequence>
<comment type="similarity">
    <text evidence="1">Belongs to the RutC family.</text>
</comment>
<evidence type="ECO:0000313" key="2">
    <source>
        <dbReference type="EMBL" id="GMR49288.1"/>
    </source>
</evidence>
<dbReference type="Gene3D" id="3.30.1330.40">
    <property type="entry name" value="RutC-like"/>
    <property type="match status" value="1"/>
</dbReference>
<dbReference type="GO" id="GO:0005829">
    <property type="term" value="C:cytosol"/>
    <property type="evidence" value="ECO:0007669"/>
    <property type="project" value="TreeGrafter"/>
</dbReference>
<evidence type="ECO:0000256" key="1">
    <source>
        <dbReference type="ARBA" id="ARBA00010552"/>
    </source>
</evidence>
<dbReference type="GO" id="GO:0005739">
    <property type="term" value="C:mitochondrion"/>
    <property type="evidence" value="ECO:0007669"/>
    <property type="project" value="TreeGrafter"/>
</dbReference>
<accession>A0AAN5I2A8</accession>